<dbReference type="HOGENOM" id="CLU_2119605_0_0_9"/>
<gene>
    <name evidence="1" type="ORF">HMPREF0769_11806</name>
</gene>
<evidence type="ECO:0000313" key="1">
    <source>
        <dbReference type="EMBL" id="EFH95596.1"/>
    </source>
</evidence>
<comment type="caution">
    <text evidence="1">The sequence shown here is derived from an EMBL/GenBank/DDBJ whole genome shotgun (WGS) entry which is preliminary data.</text>
</comment>
<protein>
    <submittedName>
        <fullName evidence="1">Uncharacterized protein</fullName>
    </submittedName>
</protein>
<reference evidence="1" key="1">
    <citation type="submission" date="2010-05" db="EMBL/GenBank/DDBJ databases">
        <authorList>
            <person name="Muzny D."/>
            <person name="Qin X."/>
            <person name="Buhay C."/>
            <person name="Dugan-Rocha S."/>
            <person name="Ding Y."/>
            <person name="Chen G."/>
            <person name="Hawes A."/>
            <person name="Holder M."/>
            <person name="Jhangiani S."/>
            <person name="Johnson A."/>
            <person name="Khan Z."/>
            <person name="Li Z."/>
            <person name="Liu W."/>
            <person name="Liu X."/>
            <person name="Perez L."/>
            <person name="Shen H."/>
            <person name="Wang Q."/>
            <person name="Watt J."/>
            <person name="Xi L."/>
            <person name="Xin Y."/>
            <person name="Zhou J."/>
            <person name="Deng J."/>
            <person name="Jiang H."/>
            <person name="Liu Y."/>
            <person name="Qu J."/>
            <person name="Song X.-Z."/>
            <person name="Zhang L."/>
            <person name="Villasana D."/>
            <person name="Johnson A."/>
            <person name="Liu J."/>
            <person name="Liyanage D."/>
            <person name="Lorensuhewa L."/>
            <person name="Robinson T."/>
            <person name="Song A."/>
            <person name="Song B.-B."/>
            <person name="Dinh H."/>
            <person name="Thornton R."/>
            <person name="Coyle M."/>
            <person name="Francisco L."/>
            <person name="Jackson L."/>
            <person name="Javaid M."/>
            <person name="Korchina V."/>
            <person name="Kovar C."/>
            <person name="Mata R."/>
            <person name="Mathew T."/>
            <person name="Ngo R."/>
            <person name="Nguyen L."/>
            <person name="Nguyen N."/>
            <person name="Okwuonu G."/>
            <person name="Ongeri F."/>
            <person name="Pham C."/>
            <person name="Simmons D."/>
            <person name="Wilczek-Boney K."/>
            <person name="Hale W."/>
            <person name="Jakkamsetti A."/>
            <person name="Pham P."/>
            <person name="Ruth R."/>
            <person name="San Lucas F."/>
            <person name="Warren J."/>
            <person name="Zhang J."/>
            <person name="Zhao Z."/>
            <person name="Zhou C."/>
            <person name="Zhu D."/>
            <person name="Lee S."/>
            <person name="Bess C."/>
            <person name="Blankenburg K."/>
            <person name="Forbes L."/>
            <person name="Fu Q."/>
            <person name="Gubbala S."/>
            <person name="Hirani K."/>
            <person name="Jayaseelan J.C."/>
            <person name="Lara F."/>
            <person name="Munidasa M."/>
            <person name="Palculict T."/>
            <person name="Patil S."/>
            <person name="Pu L.-L."/>
            <person name="Saada N."/>
            <person name="Tang L."/>
            <person name="Weissenberger G."/>
            <person name="Zhu Y."/>
            <person name="Hemphill L."/>
            <person name="Shang Y."/>
            <person name="Youmans B."/>
            <person name="Ayvaz T."/>
            <person name="Ross M."/>
            <person name="Santibanez J."/>
            <person name="Aqrawi P."/>
            <person name="Gross S."/>
            <person name="Joshi V."/>
            <person name="Fowler G."/>
            <person name="Nazareth L."/>
            <person name="Reid J."/>
            <person name="Worley K."/>
            <person name="Petrosino J."/>
            <person name="Highlander S."/>
            <person name="Gibbs R."/>
        </authorList>
    </citation>
    <scope>NUCLEOTIDE SEQUENCE [LARGE SCALE GENOMIC DNA]</scope>
    <source>
        <strain evidence="1">MN8</strain>
    </source>
</reference>
<organism evidence="1">
    <name type="scientific">Staphylococcus aureus subsp. aureus MN8</name>
    <dbReference type="NCBI Taxonomy" id="548470"/>
    <lineage>
        <taxon>Bacteria</taxon>
        <taxon>Bacillati</taxon>
        <taxon>Bacillota</taxon>
        <taxon>Bacilli</taxon>
        <taxon>Bacillales</taxon>
        <taxon>Staphylococcaceae</taxon>
        <taxon>Staphylococcus</taxon>
    </lineage>
</organism>
<sequence>MIELRKYIIEVPAKLNIKKSTTNIQIVLLEALPHGSTLNLANYINKIAGASKLSRKLSQLNAHHSHYIFNSFYEGAFINFYVVLTATVHSLHRINLITNPSFYIKYSIHIVVIC</sequence>
<proteinExistence type="predicted"/>
<accession>A0A0E1XIJ7</accession>
<name>A0A0E1XIJ7_STAAU</name>
<dbReference type="Proteomes" id="UP000003455">
    <property type="component" value="Chromosome"/>
</dbReference>
<dbReference type="AlphaFoldDB" id="A0A0E1XIJ7"/>
<dbReference type="EMBL" id="ACJA02000003">
    <property type="protein sequence ID" value="EFH95596.1"/>
    <property type="molecule type" value="Genomic_DNA"/>
</dbReference>